<evidence type="ECO:0000256" key="1">
    <source>
        <dbReference type="SAM" id="Coils"/>
    </source>
</evidence>
<keyword evidence="1" id="KW-0175">Coiled coil</keyword>
<feature type="coiled-coil region" evidence="1">
    <location>
        <begin position="146"/>
        <end position="198"/>
    </location>
</feature>
<evidence type="ECO:0000313" key="2">
    <source>
        <dbReference type="EMBL" id="KAJ7375836.1"/>
    </source>
</evidence>
<comment type="caution">
    <text evidence="2">The sequence shown here is derived from an EMBL/GenBank/DDBJ whole genome shotgun (WGS) entry which is preliminary data.</text>
</comment>
<name>A0A9X0CUA8_9CNID</name>
<gene>
    <name evidence="2" type="ORF">OS493_038519</name>
</gene>
<organism evidence="2 3">
    <name type="scientific">Desmophyllum pertusum</name>
    <dbReference type="NCBI Taxonomy" id="174260"/>
    <lineage>
        <taxon>Eukaryota</taxon>
        <taxon>Metazoa</taxon>
        <taxon>Cnidaria</taxon>
        <taxon>Anthozoa</taxon>
        <taxon>Hexacorallia</taxon>
        <taxon>Scleractinia</taxon>
        <taxon>Caryophylliina</taxon>
        <taxon>Caryophylliidae</taxon>
        <taxon>Desmophyllum</taxon>
    </lineage>
</organism>
<accession>A0A9X0CUA8</accession>
<dbReference type="Proteomes" id="UP001163046">
    <property type="component" value="Unassembled WGS sequence"/>
</dbReference>
<evidence type="ECO:0000313" key="3">
    <source>
        <dbReference type="Proteomes" id="UP001163046"/>
    </source>
</evidence>
<protein>
    <submittedName>
        <fullName evidence="2">Uncharacterized protein</fullName>
    </submittedName>
</protein>
<sequence>MACGWNSTQQDPYTTDTSICGTRDQKTKYNKLKTSHNIDGQSTSGRLQRWPPRKVLKYENINGNGVHPKLGGRYNYALFDCRVTSHVDFARLYVENYMAKFNAFDDHCDASAVMALLGGVPVFSAAVQTAAGTHLCVNSPVDSVLLHLVQQELKTLQDAVDNMSVEFEEEKTKVQHELQNVARTLKEMEQKVQRLETGQQILETGQQRLGDWRQQTLETGQQKLDIGQQILETGQQKTLDSRNWRLDAR</sequence>
<dbReference type="AlphaFoldDB" id="A0A9X0CUA8"/>
<keyword evidence="3" id="KW-1185">Reference proteome</keyword>
<dbReference type="OrthoDB" id="3936150at2759"/>
<reference evidence="2" key="1">
    <citation type="submission" date="2023-01" db="EMBL/GenBank/DDBJ databases">
        <title>Genome assembly of the deep-sea coral Lophelia pertusa.</title>
        <authorList>
            <person name="Herrera S."/>
            <person name="Cordes E."/>
        </authorList>
    </citation>
    <scope>NUCLEOTIDE SEQUENCE</scope>
    <source>
        <strain evidence="2">USNM1676648</strain>
        <tissue evidence="2">Polyp</tissue>
    </source>
</reference>
<proteinExistence type="predicted"/>
<dbReference type="EMBL" id="MU826451">
    <property type="protein sequence ID" value="KAJ7375836.1"/>
    <property type="molecule type" value="Genomic_DNA"/>
</dbReference>